<dbReference type="Gene3D" id="3.90.550.10">
    <property type="entry name" value="Spore Coat Polysaccharide Biosynthesis Protein SpsA, Chain A"/>
    <property type="match status" value="1"/>
</dbReference>
<dbReference type="AlphaFoldDB" id="A0A4R0GSI9"/>
<dbReference type="PANTHER" id="PTHR22916:SF3">
    <property type="entry name" value="UDP-GLCNAC:BETAGAL BETA-1,3-N-ACETYLGLUCOSAMINYLTRANSFERASE-LIKE PROTEIN 1"/>
    <property type="match status" value="1"/>
</dbReference>
<gene>
    <name evidence="2" type="ORF">E0L21_19510</name>
</gene>
<reference evidence="2 3" key="1">
    <citation type="submission" date="2019-02" db="EMBL/GenBank/DDBJ databases">
        <title>The draft genome of Kosakonia quasisacchari strain WCHKQ120001.</title>
        <authorList>
            <person name="Wang C."/>
            <person name="Feng Y."/>
            <person name="Zong Z."/>
        </authorList>
    </citation>
    <scope>NUCLEOTIDE SEQUENCE [LARGE SCALE GENOMIC DNA]</scope>
    <source>
        <strain evidence="2 3">WCHKQ120001</strain>
    </source>
</reference>
<feature type="domain" description="Glycosyltransferase 2-like" evidence="1">
    <location>
        <begin position="5"/>
        <end position="134"/>
    </location>
</feature>
<evidence type="ECO:0000259" key="1">
    <source>
        <dbReference type="Pfam" id="PF00535"/>
    </source>
</evidence>
<dbReference type="GO" id="GO:0016758">
    <property type="term" value="F:hexosyltransferase activity"/>
    <property type="evidence" value="ECO:0007669"/>
    <property type="project" value="UniProtKB-ARBA"/>
</dbReference>
<protein>
    <submittedName>
        <fullName evidence="2">Glycosyltransferase family 2 protein</fullName>
    </submittedName>
</protein>
<dbReference type="OrthoDB" id="6432904at2"/>
<keyword evidence="2" id="KW-0808">Transferase</keyword>
<dbReference type="SUPFAM" id="SSF53448">
    <property type="entry name" value="Nucleotide-diphospho-sugar transferases"/>
    <property type="match status" value="1"/>
</dbReference>
<accession>A0A4R0GSI9</accession>
<dbReference type="InterPro" id="IPR001173">
    <property type="entry name" value="Glyco_trans_2-like"/>
</dbReference>
<evidence type="ECO:0000313" key="3">
    <source>
        <dbReference type="Proteomes" id="UP000291793"/>
    </source>
</evidence>
<proteinExistence type="predicted"/>
<keyword evidence="3" id="KW-1185">Reference proteome</keyword>
<dbReference type="Proteomes" id="UP000291793">
    <property type="component" value="Unassembled WGS sequence"/>
</dbReference>
<dbReference type="EMBL" id="SJOP01000021">
    <property type="protein sequence ID" value="TCC00825.1"/>
    <property type="molecule type" value="Genomic_DNA"/>
</dbReference>
<dbReference type="InterPro" id="IPR029044">
    <property type="entry name" value="Nucleotide-diphossugar_trans"/>
</dbReference>
<organism evidence="2 3">
    <name type="scientific">Kosakonia quasisacchari</name>
    <dbReference type="NCBI Taxonomy" id="2529380"/>
    <lineage>
        <taxon>Bacteria</taxon>
        <taxon>Pseudomonadati</taxon>
        <taxon>Pseudomonadota</taxon>
        <taxon>Gammaproteobacteria</taxon>
        <taxon>Enterobacterales</taxon>
        <taxon>Enterobacteriaceae</taxon>
        <taxon>Kosakonia</taxon>
    </lineage>
</organism>
<dbReference type="CDD" id="cd00761">
    <property type="entry name" value="Glyco_tranf_GTA_type"/>
    <property type="match status" value="1"/>
</dbReference>
<comment type="caution">
    <text evidence="2">The sequence shown here is derived from an EMBL/GenBank/DDBJ whole genome shotgun (WGS) entry which is preliminary data.</text>
</comment>
<dbReference type="PANTHER" id="PTHR22916">
    <property type="entry name" value="GLYCOSYLTRANSFERASE"/>
    <property type="match status" value="1"/>
</dbReference>
<dbReference type="Pfam" id="PF00535">
    <property type="entry name" value="Glycos_transf_2"/>
    <property type="match status" value="1"/>
</dbReference>
<sequence>MAFLSVIIAAHNAEKTLPATLESLLAAINTCEDIEVIIFNDDSQDATQAIVDAWEDKLPQVITRKVSYRNIGQVRNSAISLATGKYITMLDSDDQLKPHSLRDAVKFLQAQKPDILLTRLLEIRDTRKISPSWHGFNPIQLSTNNAVRRFLLHKDFQAHLIGQFILRELYNSNPIPSMECYEDFAVFPKILMQANKIFYQRQGHYYYIKRNNSLSSILSASKIASLIECTLQMEKIFPHQFRHLINCHWFDIYINHKRYLSDEQLHIVKQRVNDLYSFSFYLSRDVRFSYKKRVVEALWKK</sequence>
<name>A0A4R0GSI9_9ENTR</name>
<evidence type="ECO:0000313" key="2">
    <source>
        <dbReference type="EMBL" id="TCC00825.1"/>
    </source>
</evidence>
<dbReference type="RefSeq" id="WP_131412402.1">
    <property type="nucleotide sequence ID" value="NZ_CATKPI010000005.1"/>
</dbReference>